<evidence type="ECO:0000256" key="4">
    <source>
        <dbReference type="PIRSR" id="PIRSR005962-1"/>
    </source>
</evidence>
<dbReference type="AlphaFoldDB" id="A0A6A6GS04"/>
<feature type="domain" description="Peptidase M20 dimerisation" evidence="5">
    <location>
        <begin position="204"/>
        <end position="301"/>
    </location>
</feature>
<dbReference type="GO" id="GO:0046872">
    <property type="term" value="F:metal ion binding"/>
    <property type="evidence" value="ECO:0007669"/>
    <property type="project" value="UniProtKB-KW"/>
</dbReference>
<dbReference type="Pfam" id="PF07687">
    <property type="entry name" value="M20_dimer"/>
    <property type="match status" value="1"/>
</dbReference>
<dbReference type="Proteomes" id="UP000800092">
    <property type="component" value="Unassembled WGS sequence"/>
</dbReference>
<dbReference type="Gene3D" id="3.40.630.10">
    <property type="entry name" value="Zn peptidases"/>
    <property type="match status" value="1"/>
</dbReference>
<organism evidence="6 7">
    <name type="scientific">Viridothelium virens</name>
    <name type="common">Speckled blister lichen</name>
    <name type="synonym">Trypethelium virens</name>
    <dbReference type="NCBI Taxonomy" id="1048519"/>
    <lineage>
        <taxon>Eukaryota</taxon>
        <taxon>Fungi</taxon>
        <taxon>Dikarya</taxon>
        <taxon>Ascomycota</taxon>
        <taxon>Pezizomycotina</taxon>
        <taxon>Dothideomycetes</taxon>
        <taxon>Dothideomycetes incertae sedis</taxon>
        <taxon>Trypetheliales</taxon>
        <taxon>Trypetheliaceae</taxon>
        <taxon>Viridothelium</taxon>
    </lineage>
</organism>
<dbReference type="InterPro" id="IPR011650">
    <property type="entry name" value="Peptidase_M20_dimer"/>
</dbReference>
<comment type="similarity">
    <text evidence="1">Belongs to the peptidase M20 family.</text>
</comment>
<dbReference type="InterPro" id="IPR002933">
    <property type="entry name" value="Peptidase_M20"/>
</dbReference>
<dbReference type="NCBIfam" id="TIGR01891">
    <property type="entry name" value="amidohydrolases"/>
    <property type="match status" value="1"/>
</dbReference>
<keyword evidence="4" id="KW-0479">Metal-binding</keyword>
<evidence type="ECO:0000256" key="1">
    <source>
        <dbReference type="ARBA" id="ARBA00006153"/>
    </source>
</evidence>
<dbReference type="OrthoDB" id="6119954at2759"/>
<keyword evidence="6" id="KW-0121">Carboxypeptidase</keyword>
<dbReference type="Gene3D" id="3.30.70.360">
    <property type="match status" value="1"/>
</dbReference>
<sequence>MPTPTQIVTSHRPDLAPYETLYQHFHAHPELSNQESETAATISSHLAALSPAFTIHPHIGGHGLAAVLSNGSSSSSGPTVLLRADMDALPVEEATGLPYASRRRMRDAEGNEKPVMHACGHDVHVTALLAAAELLVRVRGEWSGTVVLCFQPAEERGTGAQAMVDGGLYERVGGLPDVVLGGHVMPNRAGTISLRKNLMASSADSLHITLHGRGSHASQPHRSIDPVVMAASAVTRLQTIVSREVAPDDLAVVTVGSIVGGDAENVIPGSAVMKVDTRAINASTRERVLKSVERIVRAECEASGALKEPEFRKTREFPLMFNDEKIVETLTGAFAEHFQELPHHFARDGPRLGGSEDFAILGTSINRPCCFWVYGGTDPEVWDKLEKEGKLDELPINHSPLFAPVLQPTLKVAVDAYALGALTYLVKQSDFL</sequence>
<evidence type="ECO:0000313" key="6">
    <source>
        <dbReference type="EMBL" id="KAF2228556.1"/>
    </source>
</evidence>
<protein>
    <submittedName>
        <fullName evidence="6">Metal-dependent amidase/aminoacylase/carboxypeptidase</fullName>
    </submittedName>
</protein>
<keyword evidence="3" id="KW-0378">Hydrolase</keyword>
<feature type="binding site" evidence="4">
    <location>
        <position position="155"/>
    </location>
    <ligand>
        <name>Mn(2+)</name>
        <dbReference type="ChEBI" id="CHEBI:29035"/>
        <label>2</label>
    </ligand>
</feature>
<feature type="binding site" evidence="4">
    <location>
        <position position="119"/>
    </location>
    <ligand>
        <name>Mn(2+)</name>
        <dbReference type="ChEBI" id="CHEBI:29035"/>
        <label>2</label>
    </ligand>
</feature>
<dbReference type="SUPFAM" id="SSF53187">
    <property type="entry name" value="Zn-dependent exopeptidases"/>
    <property type="match status" value="1"/>
</dbReference>
<dbReference type="InterPro" id="IPR036264">
    <property type="entry name" value="Bact_exopeptidase_dim_dom"/>
</dbReference>
<gene>
    <name evidence="6" type="ORF">EV356DRAFT_498274</name>
</gene>
<feature type="binding site" evidence="4">
    <location>
        <position position="183"/>
    </location>
    <ligand>
        <name>Mn(2+)</name>
        <dbReference type="ChEBI" id="CHEBI:29035"/>
        <label>2</label>
    </ligand>
</feature>
<evidence type="ECO:0000256" key="3">
    <source>
        <dbReference type="ARBA" id="ARBA00022801"/>
    </source>
</evidence>
<evidence type="ECO:0000313" key="7">
    <source>
        <dbReference type="Proteomes" id="UP000800092"/>
    </source>
</evidence>
<keyword evidence="7" id="KW-1185">Reference proteome</keyword>
<keyword evidence="4" id="KW-0464">Manganese</keyword>
<comment type="similarity">
    <text evidence="2">Belongs to the peptidase M20A family.</text>
</comment>
<evidence type="ECO:0000259" key="5">
    <source>
        <dbReference type="Pfam" id="PF07687"/>
    </source>
</evidence>
<dbReference type="PANTHER" id="PTHR11014:SF63">
    <property type="entry name" value="METALLOPEPTIDASE, PUTATIVE (AFU_ORTHOLOGUE AFUA_6G09600)-RELATED"/>
    <property type="match status" value="1"/>
</dbReference>
<dbReference type="InterPro" id="IPR017439">
    <property type="entry name" value="Amidohydrolase"/>
</dbReference>
<accession>A0A6A6GS04</accession>
<reference evidence="6" key="1">
    <citation type="journal article" date="2020" name="Stud. Mycol.">
        <title>101 Dothideomycetes genomes: a test case for predicting lifestyles and emergence of pathogens.</title>
        <authorList>
            <person name="Haridas S."/>
            <person name="Albert R."/>
            <person name="Binder M."/>
            <person name="Bloem J."/>
            <person name="Labutti K."/>
            <person name="Salamov A."/>
            <person name="Andreopoulos B."/>
            <person name="Baker S."/>
            <person name="Barry K."/>
            <person name="Bills G."/>
            <person name="Bluhm B."/>
            <person name="Cannon C."/>
            <person name="Castanera R."/>
            <person name="Culley D."/>
            <person name="Daum C."/>
            <person name="Ezra D."/>
            <person name="Gonzalez J."/>
            <person name="Henrissat B."/>
            <person name="Kuo A."/>
            <person name="Liang C."/>
            <person name="Lipzen A."/>
            <person name="Lutzoni F."/>
            <person name="Magnuson J."/>
            <person name="Mondo S."/>
            <person name="Nolan M."/>
            <person name="Ohm R."/>
            <person name="Pangilinan J."/>
            <person name="Park H.-J."/>
            <person name="Ramirez L."/>
            <person name="Alfaro M."/>
            <person name="Sun H."/>
            <person name="Tritt A."/>
            <person name="Yoshinaga Y."/>
            <person name="Zwiers L.-H."/>
            <person name="Turgeon B."/>
            <person name="Goodwin S."/>
            <person name="Spatafora J."/>
            <person name="Crous P."/>
            <person name="Grigoriev I."/>
        </authorList>
    </citation>
    <scope>NUCLEOTIDE SEQUENCE</scope>
    <source>
        <strain evidence="6">Tuck. ex Michener</strain>
    </source>
</reference>
<comment type="cofactor">
    <cofactor evidence="4">
        <name>Mn(2+)</name>
        <dbReference type="ChEBI" id="CHEBI:29035"/>
    </cofactor>
    <text evidence="4">The Mn(2+) ion enhances activity.</text>
</comment>
<proteinExistence type="inferred from homology"/>
<keyword evidence="6" id="KW-0645">Protease</keyword>
<dbReference type="PIRSF" id="PIRSF005962">
    <property type="entry name" value="Pept_M20D_amidohydro"/>
    <property type="match status" value="1"/>
</dbReference>
<name>A0A6A6GS04_VIRVR</name>
<dbReference type="PANTHER" id="PTHR11014">
    <property type="entry name" value="PEPTIDASE M20 FAMILY MEMBER"/>
    <property type="match status" value="1"/>
</dbReference>
<dbReference type="FunFam" id="3.30.70.360:FF:000001">
    <property type="entry name" value="N-acetyldiaminopimelate deacetylase"/>
    <property type="match status" value="1"/>
</dbReference>
<feature type="binding site" evidence="4">
    <location>
        <position position="121"/>
    </location>
    <ligand>
        <name>Mn(2+)</name>
        <dbReference type="ChEBI" id="CHEBI:29035"/>
        <label>2</label>
    </ligand>
</feature>
<dbReference type="GO" id="GO:0004180">
    <property type="term" value="F:carboxypeptidase activity"/>
    <property type="evidence" value="ECO:0007669"/>
    <property type="project" value="UniProtKB-KW"/>
</dbReference>
<dbReference type="Pfam" id="PF01546">
    <property type="entry name" value="Peptidase_M20"/>
    <property type="match status" value="1"/>
</dbReference>
<evidence type="ECO:0000256" key="2">
    <source>
        <dbReference type="ARBA" id="ARBA00006247"/>
    </source>
</evidence>
<dbReference type="EMBL" id="ML991911">
    <property type="protein sequence ID" value="KAF2228556.1"/>
    <property type="molecule type" value="Genomic_DNA"/>
</dbReference>
<dbReference type="SUPFAM" id="SSF55031">
    <property type="entry name" value="Bacterial exopeptidase dimerisation domain"/>
    <property type="match status" value="1"/>
</dbReference>